<dbReference type="Proteomes" id="UP000799757">
    <property type="component" value="Unassembled WGS sequence"/>
</dbReference>
<evidence type="ECO:0000313" key="3">
    <source>
        <dbReference type="Proteomes" id="UP000799757"/>
    </source>
</evidence>
<protein>
    <submittedName>
        <fullName evidence="2">Uncharacterized protein</fullName>
    </submittedName>
</protein>
<evidence type="ECO:0000313" key="2">
    <source>
        <dbReference type="EMBL" id="KAF2792486.1"/>
    </source>
</evidence>
<reference evidence="2" key="1">
    <citation type="journal article" date="2020" name="Stud. Mycol.">
        <title>101 Dothideomycetes genomes: a test case for predicting lifestyles and emergence of pathogens.</title>
        <authorList>
            <person name="Haridas S."/>
            <person name="Albert R."/>
            <person name="Binder M."/>
            <person name="Bloem J."/>
            <person name="Labutti K."/>
            <person name="Salamov A."/>
            <person name="Andreopoulos B."/>
            <person name="Baker S."/>
            <person name="Barry K."/>
            <person name="Bills G."/>
            <person name="Bluhm B."/>
            <person name="Cannon C."/>
            <person name="Castanera R."/>
            <person name="Culley D."/>
            <person name="Daum C."/>
            <person name="Ezra D."/>
            <person name="Gonzalez J."/>
            <person name="Henrissat B."/>
            <person name="Kuo A."/>
            <person name="Liang C."/>
            <person name="Lipzen A."/>
            <person name="Lutzoni F."/>
            <person name="Magnuson J."/>
            <person name="Mondo S."/>
            <person name="Nolan M."/>
            <person name="Ohm R."/>
            <person name="Pangilinan J."/>
            <person name="Park H.-J."/>
            <person name="Ramirez L."/>
            <person name="Alfaro M."/>
            <person name="Sun H."/>
            <person name="Tritt A."/>
            <person name="Yoshinaga Y."/>
            <person name="Zwiers L.-H."/>
            <person name="Turgeon B."/>
            <person name="Goodwin S."/>
            <person name="Spatafora J."/>
            <person name="Crous P."/>
            <person name="Grigoriev I."/>
        </authorList>
    </citation>
    <scope>NUCLEOTIDE SEQUENCE</scope>
    <source>
        <strain evidence="2">CBS 109.77</strain>
    </source>
</reference>
<name>A0A6A6X7W3_9PLEO</name>
<proteinExistence type="predicted"/>
<accession>A0A6A6X7W3</accession>
<keyword evidence="3" id="KW-1185">Reference proteome</keyword>
<sequence>MDQTGPNDDSPTDNLKLEKAIEVTISADMAQQLNCRDSASPLEFKVRPHMFNSRKVQRHSRTLVVVNEHGNRKILQKSENYPNDRDPLLELSRALQERLTKKGSGCQCFFCVPDASTSSSAAEILLPAGSPSLFDPGPSISQRHSREGSPSAPYISSSDSSIDSNLAYGKANVVAWEPDDQEDSQQAGKGKYVIKDMRDDANDKYYKNLESKVHKWNDGG</sequence>
<feature type="compositionally biased region" description="Low complexity" evidence="1">
    <location>
        <begin position="149"/>
        <end position="160"/>
    </location>
</feature>
<organism evidence="2 3">
    <name type="scientific">Melanomma pulvis-pyrius CBS 109.77</name>
    <dbReference type="NCBI Taxonomy" id="1314802"/>
    <lineage>
        <taxon>Eukaryota</taxon>
        <taxon>Fungi</taxon>
        <taxon>Dikarya</taxon>
        <taxon>Ascomycota</taxon>
        <taxon>Pezizomycotina</taxon>
        <taxon>Dothideomycetes</taxon>
        <taxon>Pleosporomycetidae</taxon>
        <taxon>Pleosporales</taxon>
        <taxon>Melanommataceae</taxon>
        <taxon>Melanomma</taxon>
    </lineage>
</organism>
<dbReference type="EMBL" id="MU001967">
    <property type="protein sequence ID" value="KAF2792486.1"/>
    <property type="molecule type" value="Genomic_DNA"/>
</dbReference>
<feature type="region of interest" description="Disordered" evidence="1">
    <location>
        <begin position="132"/>
        <end position="160"/>
    </location>
</feature>
<dbReference type="AlphaFoldDB" id="A0A6A6X7W3"/>
<gene>
    <name evidence="2" type="ORF">K505DRAFT_338629</name>
</gene>
<evidence type="ECO:0000256" key="1">
    <source>
        <dbReference type="SAM" id="MobiDB-lite"/>
    </source>
</evidence>